<reference evidence="2" key="1">
    <citation type="journal article" date="2014" name="Front. Microbiol.">
        <title>High frequency of phylogenetically diverse reductive dehalogenase-homologous genes in deep subseafloor sedimentary metagenomes.</title>
        <authorList>
            <person name="Kawai M."/>
            <person name="Futagami T."/>
            <person name="Toyoda A."/>
            <person name="Takaki Y."/>
            <person name="Nishi S."/>
            <person name="Hori S."/>
            <person name="Arai W."/>
            <person name="Tsubouchi T."/>
            <person name="Morono Y."/>
            <person name="Uchiyama I."/>
            <person name="Ito T."/>
            <person name="Fujiyama A."/>
            <person name="Inagaki F."/>
            <person name="Takami H."/>
        </authorList>
    </citation>
    <scope>NUCLEOTIDE SEQUENCE</scope>
    <source>
        <strain evidence="2">Expedition CK06-06</strain>
    </source>
</reference>
<feature type="region of interest" description="Disordered" evidence="1">
    <location>
        <begin position="92"/>
        <end position="112"/>
    </location>
</feature>
<organism evidence="2">
    <name type="scientific">marine sediment metagenome</name>
    <dbReference type="NCBI Taxonomy" id="412755"/>
    <lineage>
        <taxon>unclassified sequences</taxon>
        <taxon>metagenomes</taxon>
        <taxon>ecological metagenomes</taxon>
    </lineage>
</organism>
<accession>X1BS94</accession>
<sequence length="112" mass="12968">LRNRGDRDCVAFLKWLFEKVRGDWTSRVLFFIIEHKATTFKELTTVTNASEQMIDYILKDMQRWGLIESKGYVKPPYIELKGRAPPGIQHHRRVLQGSRRSSAPIRGADPGL</sequence>
<dbReference type="InterPro" id="IPR036390">
    <property type="entry name" value="WH_DNA-bd_sf"/>
</dbReference>
<name>X1BS94_9ZZZZ</name>
<gene>
    <name evidence="2" type="ORF">S01H4_34779</name>
</gene>
<feature type="non-terminal residue" evidence="2">
    <location>
        <position position="1"/>
    </location>
</feature>
<dbReference type="SUPFAM" id="SSF46785">
    <property type="entry name" value="Winged helix' DNA-binding domain"/>
    <property type="match status" value="1"/>
</dbReference>
<dbReference type="EMBL" id="BART01018420">
    <property type="protein sequence ID" value="GAG75021.1"/>
    <property type="molecule type" value="Genomic_DNA"/>
</dbReference>
<evidence type="ECO:0008006" key="3">
    <source>
        <dbReference type="Google" id="ProtNLM"/>
    </source>
</evidence>
<protein>
    <recommendedName>
        <fullName evidence="3">HTH hxlR-type domain-containing protein</fullName>
    </recommendedName>
</protein>
<comment type="caution">
    <text evidence="2">The sequence shown here is derived from an EMBL/GenBank/DDBJ whole genome shotgun (WGS) entry which is preliminary data.</text>
</comment>
<evidence type="ECO:0000313" key="2">
    <source>
        <dbReference type="EMBL" id="GAG75021.1"/>
    </source>
</evidence>
<proteinExistence type="predicted"/>
<dbReference type="AlphaFoldDB" id="X1BS94"/>
<evidence type="ECO:0000256" key="1">
    <source>
        <dbReference type="SAM" id="MobiDB-lite"/>
    </source>
</evidence>